<dbReference type="InterPro" id="IPR011712">
    <property type="entry name" value="Sig_transdc_His_kin_sub3_dim/P"/>
</dbReference>
<comment type="catalytic activity">
    <reaction evidence="1">
        <text>ATP + protein L-histidine = ADP + protein N-phospho-L-histidine.</text>
        <dbReference type="EC" id="2.7.13.3"/>
    </reaction>
</comment>
<keyword evidence="6 11" id="KW-0418">Kinase</keyword>
<evidence type="ECO:0000313" key="11">
    <source>
        <dbReference type="EMBL" id="ANZ45604.1"/>
    </source>
</evidence>
<evidence type="ECO:0000256" key="9">
    <source>
        <dbReference type="SAM" id="Coils"/>
    </source>
</evidence>
<evidence type="ECO:0000259" key="10">
    <source>
        <dbReference type="PROSITE" id="PS50109"/>
    </source>
</evidence>
<evidence type="ECO:0000256" key="8">
    <source>
        <dbReference type="ARBA" id="ARBA00023012"/>
    </source>
</evidence>
<dbReference type="PROSITE" id="PS50109">
    <property type="entry name" value="HIS_KIN"/>
    <property type="match status" value="1"/>
</dbReference>
<dbReference type="Proteomes" id="UP000093044">
    <property type="component" value="Chromosome"/>
</dbReference>
<dbReference type="Gene3D" id="3.30.565.10">
    <property type="entry name" value="Histidine kinase-like ATPase, C-terminal domain"/>
    <property type="match status" value="1"/>
</dbReference>
<keyword evidence="8" id="KW-0902">Two-component regulatory system</keyword>
<protein>
    <recommendedName>
        <fullName evidence="2">histidine kinase</fullName>
        <ecNumber evidence="2">2.7.13.3</ecNumber>
    </recommendedName>
</protein>
<proteinExistence type="predicted"/>
<dbReference type="InterPro" id="IPR003594">
    <property type="entry name" value="HATPase_dom"/>
</dbReference>
<dbReference type="GO" id="GO:0000155">
    <property type="term" value="F:phosphorelay sensor kinase activity"/>
    <property type="evidence" value="ECO:0007669"/>
    <property type="project" value="InterPro"/>
</dbReference>
<keyword evidence="12" id="KW-1185">Reference proteome</keyword>
<evidence type="ECO:0000256" key="4">
    <source>
        <dbReference type="ARBA" id="ARBA00022679"/>
    </source>
</evidence>
<evidence type="ECO:0000256" key="2">
    <source>
        <dbReference type="ARBA" id="ARBA00012438"/>
    </source>
</evidence>
<dbReference type="GO" id="GO:0005524">
    <property type="term" value="F:ATP binding"/>
    <property type="evidence" value="ECO:0007669"/>
    <property type="project" value="UniProtKB-KW"/>
</dbReference>
<evidence type="ECO:0000256" key="3">
    <source>
        <dbReference type="ARBA" id="ARBA00022553"/>
    </source>
</evidence>
<dbReference type="InterPro" id="IPR035965">
    <property type="entry name" value="PAS-like_dom_sf"/>
</dbReference>
<dbReference type="Pfam" id="PF07730">
    <property type="entry name" value="HisKA_3"/>
    <property type="match status" value="1"/>
</dbReference>
<keyword evidence="3" id="KW-0597">Phosphoprotein</keyword>
<dbReference type="GeneID" id="83058429"/>
<evidence type="ECO:0000256" key="7">
    <source>
        <dbReference type="ARBA" id="ARBA00022840"/>
    </source>
</evidence>
<dbReference type="InterPro" id="IPR036890">
    <property type="entry name" value="HATPase_C_sf"/>
</dbReference>
<sequence>MVIENNFFEKFFFEQTFNPIALYKIEPDIGIRGSSAIIYIDVNSAYERVNKVKREEVAGKSFLEVWPNVEPCWSEIIERCVKEKHAVHCESESVYTDKYLEAIAFPLSDDRAATIFLDRTELKKSEAELKDKQKKLIEYQSMLRELATKLTISEETTRREIATDLHDSIGHSLLSLLLDLRKLKENYHRPNAAESILDGAIESTERMIAESRQLIFELSPPILLEVGITPALEALADKLLSPRDIKWSVSTRGQLKDYPADDAVCIILYRMSRELLVNVIKHAKAKHVHINVNRGPNKIQVVIEDDGVGMRKNFMPGRGNTGGLGLFSIRERLLHIGGDMRIVSNKDGTTVSLLAPLKLKVSDLREGADQ</sequence>
<dbReference type="KEGG" id="cpor:BED41_11285"/>
<dbReference type="AlphaFoldDB" id="A0A1B2I6L3"/>
<dbReference type="PANTHER" id="PTHR24421">
    <property type="entry name" value="NITRATE/NITRITE SENSOR PROTEIN NARX-RELATED"/>
    <property type="match status" value="1"/>
</dbReference>
<dbReference type="SMART" id="SM00387">
    <property type="entry name" value="HATPase_c"/>
    <property type="match status" value="1"/>
</dbReference>
<dbReference type="Pfam" id="PF02518">
    <property type="entry name" value="HATPase_c"/>
    <property type="match status" value="1"/>
</dbReference>
<dbReference type="EC" id="2.7.13.3" evidence="2"/>
<evidence type="ECO:0000313" key="12">
    <source>
        <dbReference type="Proteomes" id="UP000093044"/>
    </source>
</evidence>
<evidence type="ECO:0000256" key="1">
    <source>
        <dbReference type="ARBA" id="ARBA00000085"/>
    </source>
</evidence>
<dbReference type="CDD" id="cd16917">
    <property type="entry name" value="HATPase_UhpB-NarQ-NarX-like"/>
    <property type="match status" value="1"/>
</dbReference>
<dbReference type="InterPro" id="IPR050482">
    <property type="entry name" value="Sensor_HK_TwoCompSys"/>
</dbReference>
<dbReference type="PANTHER" id="PTHR24421:SF10">
    <property type="entry name" value="NITRATE_NITRITE SENSOR PROTEIN NARQ"/>
    <property type="match status" value="1"/>
</dbReference>
<dbReference type="SUPFAM" id="SSF55785">
    <property type="entry name" value="PYP-like sensor domain (PAS domain)"/>
    <property type="match status" value="1"/>
</dbReference>
<keyword evidence="4" id="KW-0808">Transferase</keyword>
<dbReference type="InterPro" id="IPR013656">
    <property type="entry name" value="PAS_4"/>
</dbReference>
<dbReference type="EMBL" id="CP016757">
    <property type="protein sequence ID" value="ANZ45604.1"/>
    <property type="molecule type" value="Genomic_DNA"/>
</dbReference>
<gene>
    <name evidence="11" type="ORF">BED41_11285</name>
</gene>
<keyword evidence="9" id="KW-0175">Coiled coil</keyword>
<dbReference type="Pfam" id="PF08448">
    <property type="entry name" value="PAS_4"/>
    <property type="match status" value="1"/>
</dbReference>
<keyword evidence="7" id="KW-0067">ATP-binding</keyword>
<evidence type="ECO:0000256" key="6">
    <source>
        <dbReference type="ARBA" id="ARBA00022777"/>
    </source>
</evidence>
<dbReference type="InterPro" id="IPR005467">
    <property type="entry name" value="His_kinase_dom"/>
</dbReference>
<reference evidence="11" key="1">
    <citation type="submission" date="2016-08" db="EMBL/GenBank/DDBJ databases">
        <title>Complete genome of Cloacibacillus porcorum.</title>
        <authorList>
            <person name="Looft T."/>
            <person name="Bayles D.O."/>
            <person name="Alt D.P."/>
        </authorList>
    </citation>
    <scope>NUCLEOTIDE SEQUENCE [LARGE SCALE GENOMIC DNA]</scope>
    <source>
        <strain evidence="11">CL-84</strain>
    </source>
</reference>
<accession>A0A1B2I6L3</accession>
<organism evidence="11 12">
    <name type="scientific">Cloacibacillus porcorum</name>
    <dbReference type="NCBI Taxonomy" id="1197717"/>
    <lineage>
        <taxon>Bacteria</taxon>
        <taxon>Thermotogati</taxon>
        <taxon>Synergistota</taxon>
        <taxon>Synergistia</taxon>
        <taxon>Synergistales</taxon>
        <taxon>Synergistaceae</taxon>
        <taxon>Cloacibacillus</taxon>
    </lineage>
</organism>
<dbReference type="RefSeq" id="WP_066746227.1">
    <property type="nucleotide sequence ID" value="NZ_CP016757.1"/>
</dbReference>
<dbReference type="SUPFAM" id="SSF55874">
    <property type="entry name" value="ATPase domain of HSP90 chaperone/DNA topoisomerase II/histidine kinase"/>
    <property type="match status" value="1"/>
</dbReference>
<evidence type="ECO:0000256" key="5">
    <source>
        <dbReference type="ARBA" id="ARBA00022741"/>
    </source>
</evidence>
<feature type="coiled-coil region" evidence="9">
    <location>
        <begin position="122"/>
        <end position="149"/>
    </location>
</feature>
<dbReference type="Gene3D" id="3.30.450.20">
    <property type="entry name" value="PAS domain"/>
    <property type="match status" value="1"/>
</dbReference>
<name>A0A1B2I6L3_9BACT</name>
<dbReference type="Gene3D" id="1.20.5.1930">
    <property type="match status" value="1"/>
</dbReference>
<dbReference type="GO" id="GO:0016020">
    <property type="term" value="C:membrane"/>
    <property type="evidence" value="ECO:0007669"/>
    <property type="project" value="InterPro"/>
</dbReference>
<dbReference type="STRING" id="1197717.BED41_11285"/>
<keyword evidence="5" id="KW-0547">Nucleotide-binding</keyword>
<feature type="domain" description="Histidine kinase" evidence="10">
    <location>
        <begin position="268"/>
        <end position="359"/>
    </location>
</feature>
<dbReference type="GO" id="GO:0046983">
    <property type="term" value="F:protein dimerization activity"/>
    <property type="evidence" value="ECO:0007669"/>
    <property type="project" value="InterPro"/>
</dbReference>